<name>A0A4U5P0X6_STECR</name>
<proteinExistence type="predicted"/>
<dbReference type="InterPro" id="IPR018114">
    <property type="entry name" value="TRYPSIN_HIS"/>
</dbReference>
<dbReference type="InterPro" id="IPR001314">
    <property type="entry name" value="Peptidase_S1A"/>
</dbReference>
<dbReference type="PANTHER" id="PTHR24260:SF136">
    <property type="entry name" value="GH08193P-RELATED"/>
    <property type="match status" value="1"/>
</dbReference>
<dbReference type="AlphaFoldDB" id="A0A4U5P0X6"/>
<sequence length="276" mass="30379">MFPIYHILILLPTPVLALYGGKEVDSESNNFNFTVKIDGSKGTCTGSLIHQHWILTAAHCLPEKDVDTVKITHGSIHTHPTPVDELSIRFSKSFEVFVVDNATEENIGLVKDNETRILTGRIAPNDNCSLISRFQLDTPIDSFVVPLSRQHQAPGRVLFTVGFGQNVDHANQHPAGLSKSMITVSSESLCDFFSMSNTSITSTGCFYDEDKFFTTGDTGGPVILDKDSEFFQVGVNGDVNFDPVTWEINPPSTFTYISVACDWIDKTTNGEAKCVH</sequence>
<dbReference type="InterPro" id="IPR051333">
    <property type="entry name" value="CLIP_Serine_Protease"/>
</dbReference>
<feature type="domain" description="Peptidase S1" evidence="2">
    <location>
        <begin position="18"/>
        <end position="269"/>
    </location>
</feature>
<organism evidence="3 4">
    <name type="scientific">Steinernema carpocapsae</name>
    <name type="common">Entomopathogenic nematode</name>
    <dbReference type="NCBI Taxonomy" id="34508"/>
    <lineage>
        <taxon>Eukaryota</taxon>
        <taxon>Metazoa</taxon>
        <taxon>Ecdysozoa</taxon>
        <taxon>Nematoda</taxon>
        <taxon>Chromadorea</taxon>
        <taxon>Rhabditida</taxon>
        <taxon>Tylenchina</taxon>
        <taxon>Panagrolaimomorpha</taxon>
        <taxon>Strongyloidoidea</taxon>
        <taxon>Steinernematidae</taxon>
        <taxon>Steinernema</taxon>
    </lineage>
</organism>
<reference evidence="3 4" key="2">
    <citation type="journal article" date="2019" name="G3 (Bethesda)">
        <title>Hybrid Assembly of the Genome of the Entomopathogenic Nematode Steinernema carpocapsae Identifies the X-Chromosome.</title>
        <authorList>
            <person name="Serra L."/>
            <person name="Macchietto M."/>
            <person name="Macias-Munoz A."/>
            <person name="McGill C.J."/>
            <person name="Rodriguez I.M."/>
            <person name="Rodriguez B."/>
            <person name="Murad R."/>
            <person name="Mortazavi A."/>
        </authorList>
    </citation>
    <scope>NUCLEOTIDE SEQUENCE [LARGE SCALE GENOMIC DNA]</scope>
    <source>
        <strain evidence="3 4">ALL</strain>
    </source>
</reference>
<dbReference type="SUPFAM" id="SSF50494">
    <property type="entry name" value="Trypsin-like serine proteases"/>
    <property type="match status" value="1"/>
</dbReference>
<reference evidence="3 4" key="1">
    <citation type="journal article" date="2015" name="Genome Biol.">
        <title>Comparative genomics of Steinernema reveals deeply conserved gene regulatory networks.</title>
        <authorList>
            <person name="Dillman A.R."/>
            <person name="Macchietto M."/>
            <person name="Porter C.F."/>
            <person name="Rogers A."/>
            <person name="Williams B."/>
            <person name="Antoshechkin I."/>
            <person name="Lee M.M."/>
            <person name="Goodwin Z."/>
            <person name="Lu X."/>
            <person name="Lewis E.E."/>
            <person name="Goodrich-Blair H."/>
            <person name="Stock S.P."/>
            <person name="Adams B.J."/>
            <person name="Sternberg P.W."/>
            <person name="Mortazavi A."/>
        </authorList>
    </citation>
    <scope>NUCLEOTIDE SEQUENCE [LARGE SCALE GENOMIC DNA]</scope>
    <source>
        <strain evidence="3 4">ALL</strain>
    </source>
</reference>
<accession>A0A4U5P0X6</accession>
<dbReference type="Gene3D" id="2.40.10.10">
    <property type="entry name" value="Trypsin-like serine proteases"/>
    <property type="match status" value="2"/>
</dbReference>
<dbReference type="SMART" id="SM00020">
    <property type="entry name" value="Tryp_SPc"/>
    <property type="match status" value="1"/>
</dbReference>
<keyword evidence="4" id="KW-1185">Reference proteome</keyword>
<evidence type="ECO:0000313" key="3">
    <source>
        <dbReference type="EMBL" id="TKR89274.1"/>
    </source>
</evidence>
<evidence type="ECO:0000313" key="4">
    <source>
        <dbReference type="Proteomes" id="UP000298663"/>
    </source>
</evidence>
<comment type="caution">
    <text evidence="3">The sequence shown here is derived from an EMBL/GenBank/DDBJ whole genome shotgun (WGS) entry which is preliminary data.</text>
</comment>
<feature type="signal peptide" evidence="1">
    <location>
        <begin position="1"/>
        <end position="17"/>
    </location>
</feature>
<dbReference type="InterPro" id="IPR043504">
    <property type="entry name" value="Peptidase_S1_PA_chymotrypsin"/>
</dbReference>
<dbReference type="Proteomes" id="UP000298663">
    <property type="component" value="Unassembled WGS sequence"/>
</dbReference>
<dbReference type="PROSITE" id="PS00134">
    <property type="entry name" value="TRYPSIN_HIS"/>
    <property type="match status" value="1"/>
</dbReference>
<gene>
    <name evidence="3" type="ORF">L596_013404</name>
</gene>
<dbReference type="STRING" id="34508.A0A4U5P0X6"/>
<dbReference type="Pfam" id="PF00089">
    <property type="entry name" value="Trypsin"/>
    <property type="match status" value="1"/>
</dbReference>
<evidence type="ECO:0000256" key="1">
    <source>
        <dbReference type="SAM" id="SignalP"/>
    </source>
</evidence>
<dbReference type="PRINTS" id="PR00722">
    <property type="entry name" value="CHYMOTRYPSIN"/>
</dbReference>
<keyword evidence="1" id="KW-0732">Signal</keyword>
<feature type="chain" id="PRO_5020293496" description="Peptidase S1 domain-containing protein" evidence="1">
    <location>
        <begin position="18"/>
        <end position="276"/>
    </location>
</feature>
<dbReference type="OrthoDB" id="10061449at2759"/>
<dbReference type="GO" id="GO:0006508">
    <property type="term" value="P:proteolysis"/>
    <property type="evidence" value="ECO:0007669"/>
    <property type="project" value="InterPro"/>
</dbReference>
<dbReference type="EMBL" id="AZBU02000003">
    <property type="protein sequence ID" value="TKR89274.1"/>
    <property type="molecule type" value="Genomic_DNA"/>
</dbReference>
<dbReference type="PANTHER" id="PTHR24260">
    <property type="match status" value="1"/>
</dbReference>
<dbReference type="PROSITE" id="PS50240">
    <property type="entry name" value="TRYPSIN_DOM"/>
    <property type="match status" value="1"/>
</dbReference>
<dbReference type="InterPro" id="IPR009003">
    <property type="entry name" value="Peptidase_S1_PA"/>
</dbReference>
<protein>
    <recommendedName>
        <fullName evidence="2">Peptidase S1 domain-containing protein</fullName>
    </recommendedName>
</protein>
<dbReference type="GO" id="GO:0004252">
    <property type="term" value="F:serine-type endopeptidase activity"/>
    <property type="evidence" value="ECO:0007669"/>
    <property type="project" value="InterPro"/>
</dbReference>
<dbReference type="InterPro" id="IPR001254">
    <property type="entry name" value="Trypsin_dom"/>
</dbReference>
<evidence type="ECO:0000259" key="2">
    <source>
        <dbReference type="PROSITE" id="PS50240"/>
    </source>
</evidence>